<dbReference type="EMBL" id="JMPJ01000067">
    <property type="protein sequence ID" value="KFC78635.1"/>
    <property type="molecule type" value="Genomic_DNA"/>
</dbReference>
<dbReference type="Proteomes" id="UP000028640">
    <property type="component" value="Unassembled WGS sequence"/>
</dbReference>
<dbReference type="RefSeq" id="WP_034794247.1">
    <property type="nucleotide sequence ID" value="NZ_JMPJ01000067.1"/>
</dbReference>
<dbReference type="PANTHER" id="PTHR39176:SF1">
    <property type="entry name" value="PERIPLASMIC PROTEIN"/>
    <property type="match status" value="1"/>
</dbReference>
<feature type="domain" description="Lysozyme inhibitor LprI-like N-terminal" evidence="1">
    <location>
        <begin position="23"/>
        <end position="105"/>
    </location>
</feature>
<proteinExistence type="predicted"/>
<dbReference type="Pfam" id="PF07007">
    <property type="entry name" value="LprI"/>
    <property type="match status" value="1"/>
</dbReference>
<dbReference type="GeneID" id="78381857"/>
<dbReference type="STRING" id="910964.GEAM_3607"/>
<accession>A0A085G4J0</accession>
<gene>
    <name evidence="2" type="ORF">GEAM_3607</name>
</gene>
<dbReference type="AlphaFoldDB" id="A0A085G4J0"/>
<dbReference type="PANTHER" id="PTHR39176">
    <property type="entry name" value="PERIPLASMIC PROTEIN-RELATED"/>
    <property type="match status" value="1"/>
</dbReference>
<evidence type="ECO:0000313" key="3">
    <source>
        <dbReference type="Proteomes" id="UP000028640"/>
    </source>
</evidence>
<evidence type="ECO:0000313" key="2">
    <source>
        <dbReference type="EMBL" id="KFC78635.1"/>
    </source>
</evidence>
<reference evidence="2 3" key="1">
    <citation type="submission" date="2014-05" db="EMBL/GenBank/DDBJ databases">
        <title>ATOL: Assembling a taxonomically balanced genome-scale reconstruction of the evolutionary history of the Enterobacteriaceae.</title>
        <authorList>
            <person name="Plunkett G.III."/>
            <person name="Neeno-Eckwall E.C."/>
            <person name="Glasner J.D."/>
            <person name="Perna N.T."/>
        </authorList>
    </citation>
    <scope>NUCLEOTIDE SEQUENCE [LARGE SCALE GENOMIC DNA]</scope>
    <source>
        <strain evidence="2 3">ATCC 33852</strain>
    </source>
</reference>
<dbReference type="OrthoDB" id="7340239at2"/>
<organism evidence="2 3">
    <name type="scientific">Ewingella americana (strain ATCC 33852 / DSM 4580 / CCUG 14506 / JCM 5911 / LMG 7869 / NCTC 12157 / CDC 1468-78)</name>
    <dbReference type="NCBI Taxonomy" id="910964"/>
    <lineage>
        <taxon>Bacteria</taxon>
        <taxon>Pseudomonadati</taxon>
        <taxon>Pseudomonadota</taxon>
        <taxon>Gammaproteobacteria</taxon>
        <taxon>Enterobacterales</taxon>
        <taxon>Yersiniaceae</taxon>
        <taxon>Ewingella</taxon>
    </lineage>
</organism>
<keyword evidence="3" id="KW-1185">Reference proteome</keyword>
<comment type="caution">
    <text evidence="2">The sequence shown here is derived from an EMBL/GenBank/DDBJ whole genome shotgun (WGS) entry which is preliminary data.</text>
</comment>
<dbReference type="InterPro" id="IPR009739">
    <property type="entry name" value="LprI-like_N"/>
</dbReference>
<name>A0A085G4J0_EWIA3</name>
<protein>
    <recommendedName>
        <fullName evidence="1">Lysozyme inhibitor LprI-like N-terminal domain-containing protein</fullName>
    </recommendedName>
</protein>
<sequence>MKKLILLSLISFSAVGYENCTSGDTAALEKCSYNNYQSEDNLLNYLYKSIVTSFPEIKDEVKRTQILWIKARDEICKYSPDDGAEYKINQNACLYQQTYERNRELKAIIDKETNKDVAPKIEAQPEWDNYIKNHCDFMEKQFSDNECKGRNQFLHSD</sequence>
<evidence type="ECO:0000259" key="1">
    <source>
        <dbReference type="Pfam" id="PF07007"/>
    </source>
</evidence>
<dbReference type="Gene3D" id="1.20.1270.180">
    <property type="match status" value="1"/>
</dbReference>